<comment type="caution">
    <text evidence="1">The sequence shown here is derived from an EMBL/GenBank/DDBJ whole genome shotgun (WGS) entry which is preliminary data.</text>
</comment>
<evidence type="ECO:0000313" key="2">
    <source>
        <dbReference type="Proteomes" id="UP000076512"/>
    </source>
</evidence>
<dbReference type="RefSeq" id="WP_067579932.1">
    <property type="nucleotide sequence ID" value="NZ_JABMCZ010000002.1"/>
</dbReference>
<proteinExistence type="predicted"/>
<keyword evidence="2" id="KW-1185">Reference proteome</keyword>
<accession>A0A164HC69</accession>
<dbReference type="Proteomes" id="UP000076512">
    <property type="component" value="Unassembled WGS sequence"/>
</dbReference>
<evidence type="ECO:0000313" key="1">
    <source>
        <dbReference type="EMBL" id="KZM68383.1"/>
    </source>
</evidence>
<protein>
    <submittedName>
        <fullName evidence="1">Uncharacterized protein</fullName>
    </submittedName>
</protein>
<reference evidence="1 2" key="1">
    <citation type="submission" date="2016-04" db="EMBL/GenBank/DDBJ databases">
        <authorList>
            <person name="Evans L.H."/>
            <person name="Alamgir A."/>
            <person name="Owens N."/>
            <person name="Weber N.D."/>
            <person name="Virtaneva K."/>
            <person name="Barbian K."/>
            <person name="Babar A."/>
            <person name="Rosenke K."/>
        </authorList>
    </citation>
    <scope>NUCLEOTIDE SEQUENCE [LARGE SCALE GENOMIC DNA]</scope>
    <source>
        <strain evidence="1 2">IFM 0406</strain>
    </source>
</reference>
<gene>
    <name evidence="1" type="ORF">AWN90_10880</name>
</gene>
<dbReference type="EMBL" id="LWGR01000021">
    <property type="protein sequence ID" value="KZM68383.1"/>
    <property type="molecule type" value="Genomic_DNA"/>
</dbReference>
<dbReference type="AlphaFoldDB" id="A0A164HC69"/>
<dbReference type="STRING" id="455432.AWN90_10880"/>
<sequence>MAEPQGDSGKPPQFTDQLAYWRSLKQQAEGGTFRLDPDLAQALRNRAETMRKHLEEDLLITARKLAHLDGFGTLPSSLALKQAFEQKADGAPDSAVNQYKAAIDIVTTMRDTYDTVIQKLLAQDHASAVAIGKTTEGA</sequence>
<dbReference type="OrthoDB" id="4467342at2"/>
<organism evidence="1 2">
    <name type="scientific">Nocardia terpenica</name>
    <dbReference type="NCBI Taxonomy" id="455432"/>
    <lineage>
        <taxon>Bacteria</taxon>
        <taxon>Bacillati</taxon>
        <taxon>Actinomycetota</taxon>
        <taxon>Actinomycetes</taxon>
        <taxon>Mycobacteriales</taxon>
        <taxon>Nocardiaceae</taxon>
        <taxon>Nocardia</taxon>
    </lineage>
</organism>
<name>A0A164HC69_9NOCA</name>